<name>A0AAX0YT09_9GAMM</name>
<dbReference type="EMBL" id="PYOZ01000010">
    <property type="protein sequence ID" value="PSX44103.1"/>
    <property type="molecule type" value="Genomic_DNA"/>
</dbReference>
<evidence type="ECO:0000313" key="2">
    <source>
        <dbReference type="Proteomes" id="UP000240728"/>
    </source>
</evidence>
<comment type="caution">
    <text evidence="1">The sequence shown here is derived from an EMBL/GenBank/DDBJ whole genome shotgun (WGS) entry which is preliminary data.</text>
</comment>
<dbReference type="Proteomes" id="UP000240728">
    <property type="component" value="Unassembled WGS sequence"/>
</dbReference>
<dbReference type="AlphaFoldDB" id="A0AAX0YT09"/>
<sequence>MVPFRITPLFIAVTLSLPVSANELQRETIDLIIGGAELRPLSSPKGEIGFGLSNVLDNALRCGDVDIEDVIKASFTDAKGQVARLQSTVVSAIATATNLASAAGTILRRTYPDEYDAITNGIANVKADWGTTLNQCGQAQELLWDTSVGGPGKKESQGYAWVNYNAKAKAGEAIWTEEFTKTVGTNSGIPIGEVEKGGAGQPPVKIPKDIIDTSFDKFNLATSDPDSIGMKFYFSNKDEATKYVEELVGKSDLRFCDDCESDYTAGKGIRPAMIKEKKRVQDALNKILLNNSQFLINLTAKDYYSISYSTKVPVTSTMLSSLRNLPPSRQNRYVSSLSEEIAIANLMEKTIVARRIIQTGMRENTLKNSESVRIASKELIEALDFEIDNIERELRTSGLLRNSTSKALLMHEQLNRNSGLSEN</sequence>
<dbReference type="RefSeq" id="WP_045043111.1">
    <property type="nucleotide sequence ID" value="NZ_JAUZMV010000004.1"/>
</dbReference>
<keyword evidence="2" id="KW-1185">Reference proteome</keyword>
<accession>A0AAX0YT09</accession>
<evidence type="ECO:0008006" key="3">
    <source>
        <dbReference type="Google" id="ProtNLM"/>
    </source>
</evidence>
<proteinExistence type="predicted"/>
<protein>
    <recommendedName>
        <fullName evidence="3">Integrating conjugative element protein</fullName>
    </recommendedName>
</protein>
<evidence type="ECO:0000313" key="1">
    <source>
        <dbReference type="EMBL" id="PSX44103.1"/>
    </source>
</evidence>
<organism evidence="1 2">
    <name type="scientific">Photobacterium kishitanii</name>
    <dbReference type="NCBI Taxonomy" id="318456"/>
    <lineage>
        <taxon>Bacteria</taxon>
        <taxon>Pseudomonadati</taxon>
        <taxon>Pseudomonadota</taxon>
        <taxon>Gammaproteobacteria</taxon>
        <taxon>Vibrionales</taxon>
        <taxon>Vibrionaceae</taxon>
        <taxon>Photobacterium</taxon>
    </lineage>
</organism>
<gene>
    <name evidence="1" type="ORF">C0W53_15865</name>
</gene>
<reference evidence="1 2" key="1">
    <citation type="submission" date="2018-01" db="EMBL/GenBank/DDBJ databases">
        <title>Whole genome sequencing of Histamine producing bacteria.</title>
        <authorList>
            <person name="Butler K."/>
        </authorList>
    </citation>
    <scope>NUCLEOTIDE SEQUENCE [LARGE SCALE GENOMIC DNA]</scope>
    <source>
        <strain evidence="1 2">A1-4</strain>
    </source>
</reference>